<dbReference type="InterPro" id="IPR043502">
    <property type="entry name" value="DNA/RNA_pol_sf"/>
</dbReference>
<accession>A0A2T1LT29</accession>
<dbReference type="PANTHER" id="PTHR10133">
    <property type="entry name" value="DNA POLYMERASE I"/>
    <property type="match status" value="1"/>
</dbReference>
<reference evidence="5 6" key="2">
    <citation type="submission" date="2018-03" db="EMBL/GenBank/DDBJ databases">
        <authorList>
            <person name="Keele B.F."/>
        </authorList>
    </citation>
    <scope>NUCLEOTIDE SEQUENCE [LARGE SCALE GENOMIC DNA]</scope>
    <source>
        <strain evidence="5 6">CCALA 016</strain>
    </source>
</reference>
<evidence type="ECO:0000256" key="1">
    <source>
        <dbReference type="ARBA" id="ARBA00007705"/>
    </source>
</evidence>
<gene>
    <name evidence="5" type="ORF">C7H19_20095</name>
</gene>
<dbReference type="EMBL" id="PXOH01000030">
    <property type="protein sequence ID" value="PSF33473.1"/>
    <property type="molecule type" value="Genomic_DNA"/>
</dbReference>
<feature type="region of interest" description="Disordered" evidence="3">
    <location>
        <begin position="356"/>
        <end position="375"/>
    </location>
</feature>
<dbReference type="SUPFAM" id="SSF53098">
    <property type="entry name" value="Ribonuclease H-like"/>
    <property type="match status" value="1"/>
</dbReference>
<dbReference type="Gene3D" id="1.10.150.20">
    <property type="entry name" value="5' to 3' exonuclease, C-terminal subdomain"/>
    <property type="match status" value="1"/>
</dbReference>
<dbReference type="SMART" id="SM00482">
    <property type="entry name" value="POLAc"/>
    <property type="match status" value="1"/>
</dbReference>
<dbReference type="SUPFAM" id="SSF56672">
    <property type="entry name" value="DNA/RNA polymerases"/>
    <property type="match status" value="1"/>
</dbReference>
<dbReference type="Pfam" id="PF01612">
    <property type="entry name" value="DNA_pol_A_exo1"/>
    <property type="match status" value="1"/>
</dbReference>
<evidence type="ECO:0000313" key="5">
    <source>
        <dbReference type="EMBL" id="PSF33473.1"/>
    </source>
</evidence>
<dbReference type="InterPro" id="IPR001098">
    <property type="entry name" value="DNA-dir_DNA_pol_A_palm_dom"/>
</dbReference>
<dbReference type="PANTHER" id="PTHR10133:SF62">
    <property type="entry name" value="DNA POLYMERASE THETA"/>
    <property type="match status" value="1"/>
</dbReference>
<keyword evidence="6" id="KW-1185">Reference proteome</keyword>
<dbReference type="InterPro" id="IPR036397">
    <property type="entry name" value="RNaseH_sf"/>
</dbReference>
<dbReference type="RefSeq" id="WP_106458707.1">
    <property type="nucleotide sequence ID" value="NZ_PXOH01000030.1"/>
</dbReference>
<proteinExistence type="inferred from homology"/>
<dbReference type="Gene3D" id="3.30.70.370">
    <property type="match status" value="1"/>
</dbReference>
<dbReference type="InterPro" id="IPR002298">
    <property type="entry name" value="DNA_polymerase_A"/>
</dbReference>
<dbReference type="Proteomes" id="UP000239001">
    <property type="component" value="Unassembled WGS sequence"/>
</dbReference>
<evidence type="ECO:0000256" key="2">
    <source>
        <dbReference type="ARBA" id="ARBA00020311"/>
    </source>
</evidence>
<dbReference type="Gene3D" id="3.30.420.10">
    <property type="entry name" value="Ribonuclease H-like superfamily/Ribonuclease H"/>
    <property type="match status" value="1"/>
</dbReference>
<dbReference type="GO" id="GO:0008408">
    <property type="term" value="F:3'-5' exonuclease activity"/>
    <property type="evidence" value="ECO:0007669"/>
    <property type="project" value="InterPro"/>
</dbReference>
<dbReference type="GO" id="GO:0003887">
    <property type="term" value="F:DNA-directed DNA polymerase activity"/>
    <property type="evidence" value="ECO:0007669"/>
    <property type="project" value="InterPro"/>
</dbReference>
<dbReference type="AlphaFoldDB" id="A0A2T1LT29"/>
<dbReference type="GO" id="GO:0006302">
    <property type="term" value="P:double-strand break repair"/>
    <property type="evidence" value="ECO:0007669"/>
    <property type="project" value="TreeGrafter"/>
</dbReference>
<evidence type="ECO:0000256" key="3">
    <source>
        <dbReference type="SAM" id="MobiDB-lite"/>
    </source>
</evidence>
<sequence>MQLSILLFNDAPPLNQNIVLLEHPQFTDYLSQWQQASQFGLDIETYSTKSNDASDPTKGEIRTLQIGLTNDVLLVDLGYTQTERSQRHQQLAKIGFWDILKERLANPCVEVIGQALSFEQKWLLAKYQFCVRCIRDIKLASQVYWAGLDPWLPQLKNQPHSLASIGLRMGIDIDKTQQTSDWGWGELGNGQLSNRQLNYAAQDAQVVLELYTRFQTVLKAVDLWDSFIAECLASPAFAEMEYYGMPVNYSHLVQVKQCYQNAYDDLLAQLQKKLPQAIAYLYSPHKLTALLNATFALKLTSASSETLSPHWNIAELRLISVIKTTKTYLDYLENLQINHQHGVVCPRFKQINRKGFGRSSASEPNTQNPPNPTALPVELQSYNLPTLRSVFQAPQGFSLIVADLSKAHSRIAAQVSRDPELLRRFNSEQQDIFLSIVVRIAQIQRFGKEWTEENIATWLKNKSRPNFAVAKRLRAVAKAVHYGSLNLQGWRTLQQTILSQGNIHLSDEEAKSALNSWQKTYRVLAKYQRSLIQKASKAVIPVLGIDEIYAKTRFGLGYVRSLTGRGVFLAKYPKQHQGVLVQGTEATAAAWSMAEADMVKRAMGELLLIFDMNSQWQAQIVNCCHDEIIVQCLTESALAVAKTVQSTIHRCLSEFIVDLPVDEPVNPQSLICQSWDEK</sequence>
<dbReference type="InterPro" id="IPR002562">
    <property type="entry name" value="3'-5'_exonuclease_dom"/>
</dbReference>
<organism evidence="5 6">
    <name type="scientific">Aphanothece hegewaldii CCALA 016</name>
    <dbReference type="NCBI Taxonomy" id="2107694"/>
    <lineage>
        <taxon>Bacteria</taxon>
        <taxon>Bacillati</taxon>
        <taxon>Cyanobacteriota</taxon>
        <taxon>Cyanophyceae</taxon>
        <taxon>Oscillatoriophycideae</taxon>
        <taxon>Chroococcales</taxon>
        <taxon>Aphanothecaceae</taxon>
        <taxon>Aphanothece</taxon>
    </lineage>
</organism>
<reference evidence="5 6" key="1">
    <citation type="submission" date="2018-03" db="EMBL/GenBank/DDBJ databases">
        <title>The ancient ancestry and fast evolution of plastids.</title>
        <authorList>
            <person name="Moore K.R."/>
            <person name="Magnabosco C."/>
            <person name="Momper L."/>
            <person name="Gold D.A."/>
            <person name="Bosak T."/>
            <person name="Fournier G.P."/>
        </authorList>
    </citation>
    <scope>NUCLEOTIDE SEQUENCE [LARGE SCALE GENOMIC DNA]</scope>
    <source>
        <strain evidence="5 6">CCALA 016</strain>
    </source>
</reference>
<feature type="domain" description="DNA-directed DNA polymerase family A palm" evidence="4">
    <location>
        <begin position="386"/>
        <end position="636"/>
    </location>
</feature>
<dbReference type="GO" id="GO:0006261">
    <property type="term" value="P:DNA-templated DNA replication"/>
    <property type="evidence" value="ECO:0007669"/>
    <property type="project" value="InterPro"/>
</dbReference>
<dbReference type="OrthoDB" id="500893at2"/>
<dbReference type="Pfam" id="PF00476">
    <property type="entry name" value="DNA_pol_A"/>
    <property type="match status" value="1"/>
</dbReference>
<evidence type="ECO:0000313" key="6">
    <source>
        <dbReference type="Proteomes" id="UP000239001"/>
    </source>
</evidence>
<name>A0A2T1LT29_9CHRO</name>
<comment type="caution">
    <text evidence="5">The sequence shown here is derived from an EMBL/GenBank/DDBJ whole genome shotgun (WGS) entry which is preliminary data.</text>
</comment>
<evidence type="ECO:0000259" key="4">
    <source>
        <dbReference type="SMART" id="SM00482"/>
    </source>
</evidence>
<comment type="similarity">
    <text evidence="1">Belongs to the DNA polymerase type-A family.</text>
</comment>
<dbReference type="GO" id="GO:0003677">
    <property type="term" value="F:DNA binding"/>
    <property type="evidence" value="ECO:0007669"/>
    <property type="project" value="InterPro"/>
</dbReference>
<protein>
    <recommendedName>
        <fullName evidence="2">DNA polymerase I</fullName>
    </recommendedName>
</protein>
<dbReference type="InterPro" id="IPR012337">
    <property type="entry name" value="RNaseH-like_sf"/>
</dbReference>